<accession>A0AAV0CPS7</accession>
<dbReference type="Proteomes" id="UP001152523">
    <property type="component" value="Unassembled WGS sequence"/>
</dbReference>
<protein>
    <submittedName>
        <fullName evidence="1">Uncharacterized protein</fullName>
    </submittedName>
</protein>
<evidence type="ECO:0000313" key="2">
    <source>
        <dbReference type="Proteomes" id="UP001152523"/>
    </source>
</evidence>
<comment type="caution">
    <text evidence="1">The sequence shown here is derived from an EMBL/GenBank/DDBJ whole genome shotgun (WGS) entry which is preliminary data.</text>
</comment>
<sequence>MEEDEDRRRREERDQEDERVGSLAVKYGGLGIGGNDEELLIEDEEEGEGEAEIGAGKAKEFLVVGTILTDKVIRFRFFRDSWLIYGIRANEFLYMRLVNGGIRLNFSILLI</sequence>
<gene>
    <name evidence="1" type="ORF">CEPIT_LOCUS7745</name>
</gene>
<organism evidence="1 2">
    <name type="scientific">Cuscuta epithymum</name>
    <dbReference type="NCBI Taxonomy" id="186058"/>
    <lineage>
        <taxon>Eukaryota</taxon>
        <taxon>Viridiplantae</taxon>
        <taxon>Streptophyta</taxon>
        <taxon>Embryophyta</taxon>
        <taxon>Tracheophyta</taxon>
        <taxon>Spermatophyta</taxon>
        <taxon>Magnoliopsida</taxon>
        <taxon>eudicotyledons</taxon>
        <taxon>Gunneridae</taxon>
        <taxon>Pentapetalae</taxon>
        <taxon>asterids</taxon>
        <taxon>lamiids</taxon>
        <taxon>Solanales</taxon>
        <taxon>Convolvulaceae</taxon>
        <taxon>Cuscuteae</taxon>
        <taxon>Cuscuta</taxon>
        <taxon>Cuscuta subgen. Cuscuta</taxon>
    </lineage>
</organism>
<dbReference type="EMBL" id="CAMAPF010000036">
    <property type="protein sequence ID" value="CAH9081567.1"/>
    <property type="molecule type" value="Genomic_DNA"/>
</dbReference>
<keyword evidence="2" id="KW-1185">Reference proteome</keyword>
<name>A0AAV0CPS7_9ASTE</name>
<dbReference type="AlphaFoldDB" id="A0AAV0CPS7"/>
<evidence type="ECO:0000313" key="1">
    <source>
        <dbReference type="EMBL" id="CAH9081567.1"/>
    </source>
</evidence>
<proteinExistence type="predicted"/>
<reference evidence="1" key="1">
    <citation type="submission" date="2022-07" db="EMBL/GenBank/DDBJ databases">
        <authorList>
            <person name="Macas J."/>
            <person name="Novak P."/>
            <person name="Neumann P."/>
        </authorList>
    </citation>
    <scope>NUCLEOTIDE SEQUENCE</scope>
</reference>